<dbReference type="AlphaFoldDB" id="A0A9D3M970"/>
<feature type="compositionally biased region" description="Acidic residues" evidence="1">
    <location>
        <begin position="87"/>
        <end position="97"/>
    </location>
</feature>
<gene>
    <name evidence="2" type="ORF">ANANG_G00165810</name>
</gene>
<name>A0A9D3M970_ANGAN</name>
<accession>A0A9D3M970</accession>
<sequence length="109" mass="12284">MRRGGLWASGLSDLSAAAGCQPGNLSGGKWRRAGWLEERVCVHTRVCMCVLADLQQFFTGKLYVRVSQLKLPAEELLWSALSYDAREEEEEDEEDPVEYWASQAKESVM</sequence>
<keyword evidence="3" id="KW-1185">Reference proteome</keyword>
<protein>
    <submittedName>
        <fullName evidence="2">Uncharacterized protein</fullName>
    </submittedName>
</protein>
<dbReference type="Proteomes" id="UP001044222">
    <property type="component" value="Chromosome 8"/>
</dbReference>
<evidence type="ECO:0000313" key="3">
    <source>
        <dbReference type="Proteomes" id="UP001044222"/>
    </source>
</evidence>
<proteinExistence type="predicted"/>
<comment type="caution">
    <text evidence="2">The sequence shown here is derived from an EMBL/GenBank/DDBJ whole genome shotgun (WGS) entry which is preliminary data.</text>
</comment>
<organism evidence="2 3">
    <name type="scientific">Anguilla anguilla</name>
    <name type="common">European freshwater eel</name>
    <name type="synonym">Muraena anguilla</name>
    <dbReference type="NCBI Taxonomy" id="7936"/>
    <lineage>
        <taxon>Eukaryota</taxon>
        <taxon>Metazoa</taxon>
        <taxon>Chordata</taxon>
        <taxon>Craniata</taxon>
        <taxon>Vertebrata</taxon>
        <taxon>Euteleostomi</taxon>
        <taxon>Actinopterygii</taxon>
        <taxon>Neopterygii</taxon>
        <taxon>Teleostei</taxon>
        <taxon>Anguilliformes</taxon>
        <taxon>Anguillidae</taxon>
        <taxon>Anguilla</taxon>
    </lineage>
</organism>
<dbReference type="EMBL" id="JAFIRN010000008">
    <property type="protein sequence ID" value="KAG5844744.1"/>
    <property type="molecule type" value="Genomic_DNA"/>
</dbReference>
<feature type="region of interest" description="Disordered" evidence="1">
    <location>
        <begin position="87"/>
        <end position="109"/>
    </location>
</feature>
<evidence type="ECO:0000256" key="1">
    <source>
        <dbReference type="SAM" id="MobiDB-lite"/>
    </source>
</evidence>
<reference evidence="2" key="1">
    <citation type="submission" date="2021-01" db="EMBL/GenBank/DDBJ databases">
        <title>A chromosome-scale assembly of European eel, Anguilla anguilla.</title>
        <authorList>
            <person name="Henkel C."/>
            <person name="Jong-Raadsen S.A."/>
            <person name="Dufour S."/>
            <person name="Weltzien F.-A."/>
            <person name="Palstra A.P."/>
            <person name="Pelster B."/>
            <person name="Spaink H.P."/>
            <person name="Van Den Thillart G.E."/>
            <person name="Jansen H."/>
            <person name="Zahm M."/>
            <person name="Klopp C."/>
            <person name="Cedric C."/>
            <person name="Louis A."/>
            <person name="Berthelot C."/>
            <person name="Parey E."/>
            <person name="Roest Crollius H."/>
            <person name="Montfort J."/>
            <person name="Robinson-Rechavi M."/>
            <person name="Bucao C."/>
            <person name="Bouchez O."/>
            <person name="Gislard M."/>
            <person name="Lluch J."/>
            <person name="Milhes M."/>
            <person name="Lampietro C."/>
            <person name="Lopez Roques C."/>
            <person name="Donnadieu C."/>
            <person name="Braasch I."/>
            <person name="Desvignes T."/>
            <person name="Postlethwait J."/>
            <person name="Bobe J."/>
            <person name="Guiguen Y."/>
            <person name="Dirks R."/>
        </authorList>
    </citation>
    <scope>NUCLEOTIDE SEQUENCE</scope>
    <source>
        <strain evidence="2">Tag_6206</strain>
        <tissue evidence="2">Liver</tissue>
    </source>
</reference>
<evidence type="ECO:0000313" key="2">
    <source>
        <dbReference type="EMBL" id="KAG5844744.1"/>
    </source>
</evidence>